<evidence type="ECO:0008006" key="4">
    <source>
        <dbReference type="Google" id="ProtNLM"/>
    </source>
</evidence>
<dbReference type="EMBL" id="CP019893">
    <property type="protein sequence ID" value="ARS90963.1"/>
    <property type="molecule type" value="Genomic_DNA"/>
</dbReference>
<organism evidence="2 3">
    <name type="scientific">Natrarchaeobaculum aegyptiacum</name>
    <dbReference type="NCBI Taxonomy" id="745377"/>
    <lineage>
        <taxon>Archaea</taxon>
        <taxon>Methanobacteriati</taxon>
        <taxon>Methanobacteriota</taxon>
        <taxon>Stenosarchaea group</taxon>
        <taxon>Halobacteria</taxon>
        <taxon>Halobacteriales</taxon>
        <taxon>Natrialbaceae</taxon>
        <taxon>Natrarchaeobaculum</taxon>
    </lineage>
</organism>
<accession>A0A2Z2HVY8</accession>
<dbReference type="RefSeq" id="WP_086889327.1">
    <property type="nucleotide sequence ID" value="NZ_CP019893.1"/>
</dbReference>
<dbReference type="OrthoDB" id="1378at2157"/>
<dbReference type="KEGG" id="naj:B1756_15310"/>
<reference evidence="3" key="1">
    <citation type="submission" date="2017-02" db="EMBL/GenBank/DDBJ databases">
        <title>Natronthermophilus aegyptiacus gen. nov.,sp. nov., an aerobic, extremely halophilic alkalithermophilic archaeon isolated from the athalassohaline Wadi An Natrun, Egypt.</title>
        <authorList>
            <person name="Zhao B."/>
        </authorList>
    </citation>
    <scope>NUCLEOTIDE SEQUENCE [LARGE SCALE GENOMIC DNA]</scope>
    <source>
        <strain evidence="3">JW/NM-HA 15</strain>
    </source>
</reference>
<feature type="transmembrane region" description="Helical" evidence="1">
    <location>
        <begin position="36"/>
        <end position="57"/>
    </location>
</feature>
<evidence type="ECO:0000256" key="1">
    <source>
        <dbReference type="SAM" id="Phobius"/>
    </source>
</evidence>
<keyword evidence="1" id="KW-0812">Transmembrane</keyword>
<feature type="transmembrane region" description="Helical" evidence="1">
    <location>
        <begin position="107"/>
        <end position="127"/>
    </location>
</feature>
<keyword evidence="1" id="KW-1133">Transmembrane helix</keyword>
<name>A0A2Z2HVY8_9EURY</name>
<sequence>MTADTNNELTHHLGVAIGSIVVAVLLWVAGYRGQRVVAAVPFFILFVVMVIGPLVRIRPSIRRRVSGNFPVNWRSELGIWFAIWSVIHVLFVFWARDWDVVGYLVDMSPWAFGAFVAVLIAIVLACTSNNRAYDYLGPKAWKWHQSHGTYVIFWLVAVHGYDRAYLRPYEEMGFPSDDPLHLIYLVMIVVVVLLHVVAFAVVVSQYRKTGEYPPDL</sequence>
<feature type="transmembrane region" description="Helical" evidence="1">
    <location>
        <begin position="148"/>
        <end position="166"/>
    </location>
</feature>
<keyword evidence="3" id="KW-1185">Reference proteome</keyword>
<keyword evidence="1" id="KW-0472">Membrane</keyword>
<protein>
    <recommendedName>
        <fullName evidence="4">Ferric oxidoreductase domain-containing protein</fullName>
    </recommendedName>
</protein>
<dbReference type="AlphaFoldDB" id="A0A2Z2HVY8"/>
<gene>
    <name evidence="2" type="ORF">B1756_15310</name>
</gene>
<evidence type="ECO:0000313" key="2">
    <source>
        <dbReference type="EMBL" id="ARS90963.1"/>
    </source>
</evidence>
<dbReference type="GeneID" id="32895469"/>
<proteinExistence type="predicted"/>
<dbReference type="Proteomes" id="UP000250088">
    <property type="component" value="Chromosome"/>
</dbReference>
<feature type="transmembrane region" description="Helical" evidence="1">
    <location>
        <begin position="77"/>
        <end position="95"/>
    </location>
</feature>
<feature type="transmembrane region" description="Helical" evidence="1">
    <location>
        <begin position="12"/>
        <end position="30"/>
    </location>
</feature>
<evidence type="ECO:0000313" key="3">
    <source>
        <dbReference type="Proteomes" id="UP000250088"/>
    </source>
</evidence>
<feature type="transmembrane region" description="Helical" evidence="1">
    <location>
        <begin position="181"/>
        <end position="203"/>
    </location>
</feature>